<proteinExistence type="predicted"/>
<sequence>MIDCPQYYPVPVTGLAPSTIYQSLKGSLESDGIKGTLTIQAYVDNNEFSDEIQVIFSNAGIETYSITGGDESKYHLMIRNVLHWILKHPPPANVILLSKETHHLLRVFDDLDERGYNVLVSDTDSGYDVPVGSPDWIQDSLVDHDGSLPGHVDKKLKRLANSGETTMCRQPSDIFSLETIFLKDASTKFSEGYYCDPSLMAYLDQNSLETDLVQEWRDRCFACGLITRLIAKAKGDTAGPYSMFTDIMYFALNCRYPWNVVVISDTLRSDSIYARILQDLKSKNVNVGFARTAMLNLDGGGGLSQEQELKLIWRN</sequence>
<name>A0A565CU08_9BRAS</name>
<reference evidence="1" key="1">
    <citation type="submission" date="2019-07" db="EMBL/GenBank/DDBJ databases">
        <authorList>
            <person name="Dittberner H."/>
        </authorList>
    </citation>
    <scope>NUCLEOTIDE SEQUENCE [LARGE SCALE GENOMIC DNA]</scope>
</reference>
<dbReference type="PANTHER" id="PTHR14379:SF3">
    <property type="entry name" value="MEIOSIS REGULATOR AND MRNA STABILITY FACTOR 1"/>
    <property type="match status" value="1"/>
</dbReference>
<evidence type="ECO:0008006" key="3">
    <source>
        <dbReference type="Google" id="ProtNLM"/>
    </source>
</evidence>
<evidence type="ECO:0000313" key="1">
    <source>
        <dbReference type="EMBL" id="VVB17072.1"/>
    </source>
</evidence>
<dbReference type="PANTHER" id="PTHR14379">
    <property type="entry name" value="LIMKAIN B LKAP"/>
    <property type="match status" value="1"/>
</dbReference>
<accession>A0A565CU08</accession>
<gene>
    <name evidence="1" type="ORF">ANE_LOCUS27516</name>
</gene>
<dbReference type="EMBL" id="CABITT030000008">
    <property type="protein sequence ID" value="VVB17072.1"/>
    <property type="molecule type" value="Genomic_DNA"/>
</dbReference>
<comment type="caution">
    <text evidence="1">The sequence shown here is derived from an EMBL/GenBank/DDBJ whole genome shotgun (WGS) entry which is preliminary data.</text>
</comment>
<protein>
    <recommendedName>
        <fullName evidence="3">NYN domain-containing protein</fullName>
    </recommendedName>
</protein>
<organism evidence="1 2">
    <name type="scientific">Arabis nemorensis</name>
    <dbReference type="NCBI Taxonomy" id="586526"/>
    <lineage>
        <taxon>Eukaryota</taxon>
        <taxon>Viridiplantae</taxon>
        <taxon>Streptophyta</taxon>
        <taxon>Embryophyta</taxon>
        <taxon>Tracheophyta</taxon>
        <taxon>Spermatophyta</taxon>
        <taxon>Magnoliopsida</taxon>
        <taxon>eudicotyledons</taxon>
        <taxon>Gunneridae</taxon>
        <taxon>Pentapetalae</taxon>
        <taxon>rosids</taxon>
        <taxon>malvids</taxon>
        <taxon>Brassicales</taxon>
        <taxon>Brassicaceae</taxon>
        <taxon>Arabideae</taxon>
        <taxon>Arabis</taxon>
    </lineage>
</organism>
<evidence type="ECO:0000313" key="2">
    <source>
        <dbReference type="Proteomes" id="UP000489600"/>
    </source>
</evidence>
<dbReference type="InterPro" id="IPR024768">
    <property type="entry name" value="Marf1"/>
</dbReference>
<dbReference type="CDD" id="cd10910">
    <property type="entry name" value="PIN_limkain_b1_N_like"/>
    <property type="match status" value="1"/>
</dbReference>
<dbReference type="GO" id="GO:0010468">
    <property type="term" value="P:regulation of gene expression"/>
    <property type="evidence" value="ECO:0007669"/>
    <property type="project" value="InterPro"/>
</dbReference>
<dbReference type="AlphaFoldDB" id="A0A565CU08"/>
<dbReference type="GO" id="GO:0005777">
    <property type="term" value="C:peroxisome"/>
    <property type="evidence" value="ECO:0007669"/>
    <property type="project" value="InterPro"/>
</dbReference>
<dbReference type="Proteomes" id="UP000489600">
    <property type="component" value="Unassembled WGS sequence"/>
</dbReference>
<keyword evidence="2" id="KW-1185">Reference proteome</keyword>